<organism evidence="8 9">
    <name type="scientific">Peltaster fructicola</name>
    <dbReference type="NCBI Taxonomy" id="286661"/>
    <lineage>
        <taxon>Eukaryota</taxon>
        <taxon>Fungi</taxon>
        <taxon>Dikarya</taxon>
        <taxon>Ascomycota</taxon>
        <taxon>Pezizomycotina</taxon>
        <taxon>Dothideomycetes</taxon>
        <taxon>Dothideomycetes incertae sedis</taxon>
        <taxon>Peltaster</taxon>
    </lineage>
</organism>
<dbReference type="Pfam" id="PF24106">
    <property type="entry name" value="Beta-prop_EDC4L"/>
    <property type="match status" value="1"/>
</dbReference>
<feature type="region of interest" description="Disordered" evidence="6">
    <location>
        <begin position="205"/>
        <end position="230"/>
    </location>
</feature>
<dbReference type="InterPro" id="IPR015943">
    <property type="entry name" value="WD40/YVTN_repeat-like_dom_sf"/>
</dbReference>
<evidence type="ECO:0000256" key="2">
    <source>
        <dbReference type="ARBA" id="ARBA00009639"/>
    </source>
</evidence>
<feature type="compositionally biased region" description="Polar residues" evidence="6">
    <location>
        <begin position="837"/>
        <end position="849"/>
    </location>
</feature>
<evidence type="ECO:0000313" key="8">
    <source>
        <dbReference type="EMBL" id="QIX01390.1"/>
    </source>
</evidence>
<dbReference type="Gene3D" id="2.130.10.10">
    <property type="entry name" value="YVTN repeat-like/Quinoprotein amine dehydrogenase"/>
    <property type="match status" value="1"/>
</dbReference>
<feature type="compositionally biased region" description="Polar residues" evidence="6">
    <location>
        <begin position="42"/>
        <end position="52"/>
    </location>
</feature>
<dbReference type="InterPro" id="IPR045152">
    <property type="entry name" value="EDC4-like"/>
</dbReference>
<feature type="region of interest" description="Disordered" evidence="6">
    <location>
        <begin position="159"/>
        <end position="178"/>
    </location>
</feature>
<proteinExistence type="inferred from homology"/>
<dbReference type="AlphaFoldDB" id="A0A6H0Y448"/>
<accession>A0A6H0Y448</accession>
<dbReference type="PANTHER" id="PTHR15598:SF5">
    <property type="entry name" value="ENHANCER OF MRNA-DECAPPING PROTEIN 4"/>
    <property type="match status" value="1"/>
</dbReference>
<feature type="region of interest" description="Disordered" evidence="6">
    <location>
        <begin position="739"/>
        <end position="799"/>
    </location>
</feature>
<dbReference type="PANTHER" id="PTHR15598">
    <property type="entry name" value="ENHANCER OF MRNA-DECAPPING PROTEIN 4"/>
    <property type="match status" value="1"/>
</dbReference>
<dbReference type="Proteomes" id="UP000503462">
    <property type="component" value="Chromosome 5"/>
</dbReference>
<evidence type="ECO:0000313" key="9">
    <source>
        <dbReference type="Proteomes" id="UP000503462"/>
    </source>
</evidence>
<keyword evidence="3" id="KW-0963">Cytoplasm</keyword>
<dbReference type="InterPro" id="IPR036322">
    <property type="entry name" value="WD40_repeat_dom_sf"/>
</dbReference>
<evidence type="ECO:0000256" key="4">
    <source>
        <dbReference type="ARBA" id="ARBA00022574"/>
    </source>
</evidence>
<feature type="compositionally biased region" description="Low complexity" evidence="6">
    <location>
        <begin position="784"/>
        <end position="799"/>
    </location>
</feature>
<gene>
    <name evidence="8" type="ORF">AMS68_006907</name>
</gene>
<evidence type="ECO:0000256" key="6">
    <source>
        <dbReference type="SAM" id="MobiDB-lite"/>
    </source>
</evidence>
<feature type="region of interest" description="Disordered" evidence="6">
    <location>
        <begin position="829"/>
        <end position="869"/>
    </location>
</feature>
<sequence length="1244" mass="135380">MSDLDELFSRLKTQQQSQARKDASDSPGPSIWENQMPAPPRSVTQPLAQTPTRQIMPRGATEQTMSNNLLTLLNINRKAPEASQTLPKAPDMTKTDPSMLDKLFLNKPPTTSAGTNAAIASTVPSVAATTPVPLEAPQPAKAGLFNYVNPFDQLHASSPLNLPQAAAPPPPAELPSREKAPISVAQKLENVGESVDKHVSEALAQATKSKDDEVTSNWSTAEDEDAKKEDDDKIEAYNFPMKPFVMLELQQGYNPRSFRTSTWTNATPVARLKKEFSHDDRTLATASQSHIVYTVVPTEKKPASGLKVIRQDDGKNKHIWSVTNERLCSVQISSTGSDTVLATGINGTIFYTELPLSDGSMFDETDLEAQGFVMTPPPNSDEPTTGTFATSAAIRTRAKLSNRNPQDYFAVARGRQVHLIAPRVVNAYKDATTYRVDTDKLLLNASFSINTGKAGKDFCFSEDDSILASLDKLGKVKFWDIRLLTSSIESPVEKPSKIEIKEPVFSFSAGAAPSKSDEKISPSSILFLDKERAYAKCTALRYLLIGYQQNHILQLWDLGLGKCVQELRFPESSASPEDASAKGMCSITYHPKTAIICVGHPGRNSVYFLHLSAPKYNLPPMNQATFLSYIARGDKKNVPPPESTAIMSGIREFSCSRVGQLRSLDILKTPYSAESQSQPTDGAALFELYLMHSKGVLGIPIGRADLGWDAKGKLVKPADAVEHGVVVLHELKTPALQDDKATPEGLLTKPLSKPKKDEKVSLPKPVAQPTVVEPITPTHGAASTPKTKAQAAPQAPQPAPIIKQSPVFITKEGLGSQAAKINQSIITPDSYKMTDPTRASSMTSESGQSAAPEKSVAPEMNGKLSTASNPAELSAQFSSLYAKLDSDRRIAEAAGAAKQDAMLRLVSSTLTDNVEASLHKIVNASIEQQVLPALTSHILATVKQSLTQGLQQMLPTAVQQQVKALMPEAVNLGLKNALNDATFIRAVAAETAKQLDDKIKATIPAAFQQLQATVLAKIDAQHKETSSSLRTHAETGVNHARSTEAKLKDFDQSTLKALRDSEERITQLLSAIHSEQSQLSARIDSLQRANTPDTPQTVKITKEESSEVQQLTELLNDGEYEQATIKWLQSPQQAELFDNLFVRINPVYLRQVSPLIALSVSAAVTSSFDSTVAKRLEWLSSVLDNMDINDPEIRDVIPKIMDVLITRLQGAYMQIAESQPTDQDILRKLASLNRQIGEIRKALP</sequence>
<comment type="subcellular location">
    <subcellularLocation>
        <location evidence="1">Cytoplasm</location>
        <location evidence="1">P-body</location>
    </subcellularLocation>
</comment>
<evidence type="ECO:0000259" key="7">
    <source>
        <dbReference type="Pfam" id="PF24106"/>
    </source>
</evidence>
<keyword evidence="4" id="KW-0853">WD repeat</keyword>
<protein>
    <recommendedName>
        <fullName evidence="7">EDC4-like protein pdc1 beta-propeller domain-containing protein</fullName>
    </recommendedName>
</protein>
<dbReference type="EMBL" id="CP051143">
    <property type="protein sequence ID" value="QIX01390.1"/>
    <property type="molecule type" value="Genomic_DNA"/>
</dbReference>
<feature type="region of interest" description="Disordered" evidence="6">
    <location>
        <begin position="1"/>
        <end position="52"/>
    </location>
</feature>
<name>A0A6H0Y448_9PEZI</name>
<evidence type="ECO:0000256" key="3">
    <source>
        <dbReference type="ARBA" id="ARBA00022490"/>
    </source>
</evidence>
<keyword evidence="5" id="KW-0677">Repeat</keyword>
<feature type="domain" description="EDC4-like protein pdc1 beta-propeller" evidence="7">
    <location>
        <begin position="390"/>
        <end position="610"/>
    </location>
</feature>
<dbReference type="InterPro" id="IPR055393">
    <property type="entry name" value="Beta-prop_EDC4L"/>
</dbReference>
<keyword evidence="9" id="KW-1185">Reference proteome</keyword>
<dbReference type="GO" id="GO:0000932">
    <property type="term" value="C:P-body"/>
    <property type="evidence" value="ECO:0007669"/>
    <property type="project" value="UniProtKB-SubCell"/>
</dbReference>
<dbReference type="OrthoDB" id="21128at2759"/>
<dbReference type="SUPFAM" id="SSF50978">
    <property type="entry name" value="WD40 repeat-like"/>
    <property type="match status" value="1"/>
</dbReference>
<reference evidence="8 9" key="1">
    <citation type="journal article" date="2016" name="Sci. Rep.">
        <title>Peltaster fructicola genome reveals evolution from an invasive phytopathogen to an ectophytic parasite.</title>
        <authorList>
            <person name="Xu C."/>
            <person name="Chen H."/>
            <person name="Gleason M.L."/>
            <person name="Xu J.R."/>
            <person name="Liu H."/>
            <person name="Zhang R."/>
            <person name="Sun G."/>
        </authorList>
    </citation>
    <scope>NUCLEOTIDE SEQUENCE [LARGE SCALE GENOMIC DNA]</scope>
    <source>
        <strain evidence="8 9">LNHT1506</strain>
    </source>
</reference>
<evidence type="ECO:0000256" key="5">
    <source>
        <dbReference type="ARBA" id="ARBA00022737"/>
    </source>
</evidence>
<comment type="similarity">
    <text evidence="2">Belongs to the WD repeat EDC4 family.</text>
</comment>
<evidence type="ECO:0000256" key="1">
    <source>
        <dbReference type="ARBA" id="ARBA00004201"/>
    </source>
</evidence>
<dbReference type="GO" id="GO:0031087">
    <property type="term" value="P:deadenylation-independent decapping of nuclear-transcribed mRNA"/>
    <property type="evidence" value="ECO:0007669"/>
    <property type="project" value="InterPro"/>
</dbReference>